<reference evidence="2" key="1">
    <citation type="submission" date="2015-11" db="EMBL/GenBank/DDBJ databases">
        <title>De novo transcriptome assembly of four potential Pierce s Disease insect vectors from Arizona vineyards.</title>
        <authorList>
            <person name="Tassone E.E."/>
        </authorList>
    </citation>
    <scope>NUCLEOTIDE SEQUENCE</scope>
</reference>
<dbReference type="AlphaFoldDB" id="A0A1B6GXN6"/>
<evidence type="ECO:0000256" key="1">
    <source>
        <dbReference type="SAM" id="MobiDB-lite"/>
    </source>
</evidence>
<feature type="non-terminal residue" evidence="2">
    <location>
        <position position="256"/>
    </location>
</feature>
<feature type="compositionally biased region" description="Polar residues" evidence="1">
    <location>
        <begin position="1"/>
        <end position="13"/>
    </location>
</feature>
<name>A0A1B6GXN6_9HEMI</name>
<organism evidence="2">
    <name type="scientific">Cuerna arida</name>
    <dbReference type="NCBI Taxonomy" id="1464854"/>
    <lineage>
        <taxon>Eukaryota</taxon>
        <taxon>Metazoa</taxon>
        <taxon>Ecdysozoa</taxon>
        <taxon>Arthropoda</taxon>
        <taxon>Hexapoda</taxon>
        <taxon>Insecta</taxon>
        <taxon>Pterygota</taxon>
        <taxon>Neoptera</taxon>
        <taxon>Paraneoptera</taxon>
        <taxon>Hemiptera</taxon>
        <taxon>Auchenorrhyncha</taxon>
        <taxon>Membracoidea</taxon>
        <taxon>Cicadellidae</taxon>
        <taxon>Cicadellinae</taxon>
        <taxon>Proconiini</taxon>
        <taxon>Cuerna</taxon>
    </lineage>
</organism>
<feature type="compositionally biased region" description="Low complexity" evidence="1">
    <location>
        <begin position="45"/>
        <end position="58"/>
    </location>
</feature>
<dbReference type="EMBL" id="GECZ01002585">
    <property type="protein sequence ID" value="JAS67184.1"/>
    <property type="molecule type" value="Transcribed_RNA"/>
</dbReference>
<feature type="region of interest" description="Disordered" evidence="1">
    <location>
        <begin position="237"/>
        <end position="256"/>
    </location>
</feature>
<evidence type="ECO:0000313" key="2">
    <source>
        <dbReference type="EMBL" id="JAS67184.1"/>
    </source>
</evidence>
<feature type="region of interest" description="Disordered" evidence="1">
    <location>
        <begin position="1"/>
        <end position="58"/>
    </location>
</feature>
<accession>A0A1B6GXN6</accession>
<feature type="compositionally biased region" description="Polar residues" evidence="1">
    <location>
        <begin position="23"/>
        <end position="44"/>
    </location>
</feature>
<feature type="non-terminal residue" evidence="2">
    <location>
        <position position="1"/>
    </location>
</feature>
<proteinExistence type="predicted"/>
<gene>
    <name evidence="2" type="ORF">g.15843</name>
</gene>
<protein>
    <submittedName>
        <fullName evidence="2">Uncharacterized protein</fullName>
    </submittedName>
</protein>
<sequence>ECISSSSVTHHLSQQQQQQQQQNSNGAEPNLMNGNVKTNQQNYPNECESSENVENSCSKSNTHLERTRMFGDTYNLNKLNANAKQSNHENCNSPPSLPAPVPNQTNKLQNVRKSMSVSSSLHSSNDSGFINDQPPHLSMEKIDEDDSVIKSVPFNNKMYKSRTLSPPLVTNLSYFQPIDSGGYFDEQKKFAVKRTKSTFWKFGRNGSDHEILEGMAMWKHRDLMDTVKAAKSPYVLSKSANSDDDSEKTLTFRKND</sequence>
<feature type="compositionally biased region" description="Basic and acidic residues" evidence="1">
    <location>
        <begin position="247"/>
        <end position="256"/>
    </location>
</feature>